<dbReference type="Proteomes" id="UP000294498">
    <property type="component" value="Unassembled WGS sequence"/>
</dbReference>
<comment type="caution">
    <text evidence="3">The sequence shown here is derived from an EMBL/GenBank/DDBJ whole genome shotgun (WGS) entry which is preliminary data.</text>
</comment>
<dbReference type="PANTHER" id="PTHR43194">
    <property type="entry name" value="HYDROLASE ALPHA/BETA FOLD FAMILY"/>
    <property type="match status" value="1"/>
</dbReference>
<evidence type="ECO:0000313" key="4">
    <source>
        <dbReference type="Proteomes" id="UP000294498"/>
    </source>
</evidence>
<feature type="signal peptide" evidence="1">
    <location>
        <begin position="1"/>
        <end position="25"/>
    </location>
</feature>
<feature type="domain" description="AB hydrolase-1" evidence="2">
    <location>
        <begin position="40"/>
        <end position="239"/>
    </location>
</feature>
<dbReference type="InterPro" id="IPR029058">
    <property type="entry name" value="AB_hydrolase_fold"/>
</dbReference>
<reference evidence="3 4" key="1">
    <citation type="submission" date="2019-03" db="EMBL/GenBank/DDBJ databases">
        <title>Genomic Encyclopedia of Type Strains, Phase IV (KMG-IV): sequencing the most valuable type-strain genomes for metagenomic binning, comparative biology and taxonomic classification.</title>
        <authorList>
            <person name="Goeker M."/>
        </authorList>
    </citation>
    <scope>NUCLEOTIDE SEQUENCE [LARGE SCALE GENOMIC DNA]</scope>
    <source>
        <strain evidence="3 4">DSM 100059</strain>
    </source>
</reference>
<evidence type="ECO:0000259" key="2">
    <source>
        <dbReference type="Pfam" id="PF12697"/>
    </source>
</evidence>
<sequence>MRPFVTTMLLFVLFFSLNTTTFSQSTDSTMPRAAITSKTIVFIHGLFVNPQCWQEWKAYFEARGYTCITPANPYHSGHPADLRAHIDPRLGKLSFEEVVNNIAKLIDSLPEKPIIIGHSLAGLVVQKLVEMNKAAAGICIDGATPKNVLPGLRTFRTMWPVINPLKGNSTFVSSRKWFHRSFCTTLTLDASNQVYDSLCVPESRNIPRNTLFKSFAKVDLKKPHNPLLFIGGEKDIIIPAKLSRKNAHAYWDKNSITNFKEFKGRCHYICGQQGWQEVADYVLEWLK</sequence>
<dbReference type="SUPFAM" id="SSF53474">
    <property type="entry name" value="alpha/beta-Hydrolases"/>
    <property type="match status" value="1"/>
</dbReference>
<dbReference type="PANTHER" id="PTHR43194:SF2">
    <property type="entry name" value="PEROXISOMAL MEMBRANE PROTEIN LPX1"/>
    <property type="match status" value="1"/>
</dbReference>
<dbReference type="EMBL" id="SODV01000002">
    <property type="protein sequence ID" value="TDW97440.1"/>
    <property type="molecule type" value="Genomic_DNA"/>
</dbReference>
<dbReference type="Pfam" id="PF12697">
    <property type="entry name" value="Abhydrolase_6"/>
    <property type="match status" value="1"/>
</dbReference>
<proteinExistence type="predicted"/>
<dbReference type="RefSeq" id="WP_211352224.1">
    <property type="nucleotide sequence ID" value="NZ_SODV01000002.1"/>
</dbReference>
<evidence type="ECO:0000256" key="1">
    <source>
        <dbReference type="SAM" id="SignalP"/>
    </source>
</evidence>
<accession>A0A4R8DKA1</accession>
<evidence type="ECO:0000313" key="3">
    <source>
        <dbReference type="EMBL" id="TDW97440.1"/>
    </source>
</evidence>
<feature type="chain" id="PRO_5020598400" evidence="1">
    <location>
        <begin position="26"/>
        <end position="287"/>
    </location>
</feature>
<dbReference type="InterPro" id="IPR050228">
    <property type="entry name" value="Carboxylesterase_BioH"/>
</dbReference>
<dbReference type="AlphaFoldDB" id="A0A4R8DKA1"/>
<organism evidence="3 4">
    <name type="scientific">Dinghuibacter silviterrae</name>
    <dbReference type="NCBI Taxonomy" id="1539049"/>
    <lineage>
        <taxon>Bacteria</taxon>
        <taxon>Pseudomonadati</taxon>
        <taxon>Bacteroidota</taxon>
        <taxon>Chitinophagia</taxon>
        <taxon>Chitinophagales</taxon>
        <taxon>Chitinophagaceae</taxon>
        <taxon>Dinghuibacter</taxon>
    </lineage>
</organism>
<dbReference type="InterPro" id="IPR000073">
    <property type="entry name" value="AB_hydrolase_1"/>
</dbReference>
<protein>
    <submittedName>
        <fullName evidence="3">Pimeloyl-ACP methyl ester carboxylesterase</fullName>
    </submittedName>
</protein>
<name>A0A4R8DKA1_9BACT</name>
<keyword evidence="4" id="KW-1185">Reference proteome</keyword>
<keyword evidence="1" id="KW-0732">Signal</keyword>
<gene>
    <name evidence="3" type="ORF">EDB95_5289</name>
</gene>
<dbReference type="Gene3D" id="3.40.50.1820">
    <property type="entry name" value="alpha/beta hydrolase"/>
    <property type="match status" value="1"/>
</dbReference>